<accession>A0A1Y5SI83</accession>
<dbReference type="OrthoDB" id="7866534at2"/>
<keyword evidence="1" id="KW-0472">Membrane</keyword>
<keyword evidence="3" id="KW-1185">Reference proteome</keyword>
<reference evidence="2 3" key="1">
    <citation type="submission" date="2017-03" db="EMBL/GenBank/DDBJ databases">
        <authorList>
            <person name="Afonso C.L."/>
            <person name="Miller P.J."/>
            <person name="Scott M.A."/>
            <person name="Spackman E."/>
            <person name="Goraichik I."/>
            <person name="Dimitrov K.M."/>
            <person name="Suarez D.L."/>
            <person name="Swayne D.E."/>
        </authorList>
    </citation>
    <scope>NUCLEOTIDE SEQUENCE [LARGE SCALE GENOMIC DNA]</scope>
    <source>
        <strain evidence="2 3">CECT 8287</strain>
    </source>
</reference>
<evidence type="ECO:0000313" key="3">
    <source>
        <dbReference type="Proteomes" id="UP000193827"/>
    </source>
</evidence>
<dbReference type="RefSeq" id="WP_085892271.1">
    <property type="nucleotide sequence ID" value="NZ_FWFL01000004.1"/>
</dbReference>
<evidence type="ECO:0000256" key="1">
    <source>
        <dbReference type="SAM" id="Phobius"/>
    </source>
</evidence>
<sequence>MSDVFQSFDARLKKIDRKRSRLSRGYVSQVGRDGLIVLRPKRRQRSFPLRGLTFLVVGFFCFKGLIMAHLGAALYEQRVEALNSGSIIEQVGAFAMQADPITQSISAKIRPLLR</sequence>
<keyword evidence="1" id="KW-1133">Transmembrane helix</keyword>
<protein>
    <submittedName>
        <fullName evidence="2">Uncharacterized protein</fullName>
    </submittedName>
</protein>
<gene>
    <name evidence="2" type="ORF">PEL8287_02070</name>
</gene>
<proteinExistence type="predicted"/>
<name>A0A1Y5SI83_9RHOB</name>
<feature type="transmembrane region" description="Helical" evidence="1">
    <location>
        <begin position="51"/>
        <end position="75"/>
    </location>
</feature>
<dbReference type="EMBL" id="FWFL01000004">
    <property type="protein sequence ID" value="SLN41437.1"/>
    <property type="molecule type" value="Genomic_DNA"/>
</dbReference>
<dbReference type="AlphaFoldDB" id="A0A1Y5SI83"/>
<dbReference type="Proteomes" id="UP000193827">
    <property type="component" value="Unassembled WGS sequence"/>
</dbReference>
<keyword evidence="1" id="KW-0812">Transmembrane</keyword>
<organism evidence="2 3">
    <name type="scientific">Roseovarius litorisediminis</name>
    <dbReference type="NCBI Taxonomy" id="1312363"/>
    <lineage>
        <taxon>Bacteria</taxon>
        <taxon>Pseudomonadati</taxon>
        <taxon>Pseudomonadota</taxon>
        <taxon>Alphaproteobacteria</taxon>
        <taxon>Rhodobacterales</taxon>
        <taxon>Roseobacteraceae</taxon>
        <taxon>Roseovarius</taxon>
    </lineage>
</organism>
<evidence type="ECO:0000313" key="2">
    <source>
        <dbReference type="EMBL" id="SLN41437.1"/>
    </source>
</evidence>